<evidence type="ECO:0000259" key="1">
    <source>
        <dbReference type="Pfam" id="PF18864"/>
    </source>
</evidence>
<dbReference type="InterPro" id="IPR041304">
    <property type="entry name" value="AbiTii"/>
</dbReference>
<dbReference type="HOGENOM" id="CLU_070824_1_0_6"/>
<gene>
    <name evidence="2" type="ORF">F964_03405</name>
</gene>
<proteinExistence type="predicted"/>
<accession>N8YAY3</accession>
<dbReference type="RefSeq" id="WP_004822072.1">
    <property type="nucleotide sequence ID" value="NZ_KB849456.1"/>
</dbReference>
<dbReference type="eggNOG" id="ENOG502ZCM4">
    <property type="taxonomic scope" value="Bacteria"/>
</dbReference>
<dbReference type="EMBL" id="APPJ01000012">
    <property type="protein sequence ID" value="ENV16470.1"/>
    <property type="molecule type" value="Genomic_DNA"/>
</dbReference>
<evidence type="ECO:0000313" key="2">
    <source>
        <dbReference type="EMBL" id="ENV16470.1"/>
    </source>
</evidence>
<dbReference type="Pfam" id="PF18864">
    <property type="entry name" value="AbiTii"/>
    <property type="match status" value="1"/>
</dbReference>
<comment type="caution">
    <text evidence="2">The sequence shown here is derived from an EMBL/GenBank/DDBJ whole genome shotgun (WGS) entry which is preliminary data.</text>
</comment>
<name>N8YAY3_ACIGI</name>
<keyword evidence="3" id="KW-1185">Reference proteome</keyword>
<dbReference type="AlphaFoldDB" id="N8YAY3"/>
<sequence>MEKPIVLQLQTLASNQEANIEELLRKALLVSSKLKFDDFEEWCKSELEGYNSIDQIPDYRIVTGELKFLNPALGFIPFSGNLGNVLYEICTMKCSQPLSYFTNLLESNEGSTLTKRLPDEIQKIFNDIQFKQHRKMVGGGFYISGMDNFFTPFLGYVIYGRSQFLNIFSEIRNKILIWSTELEKKGILGEGLEFSVKEKVAAMSVNNFNIQNMQGVAGNVTGGTINQNNQMNIQPKDFDSLAKHLMQNKVEFSDIQELQGAIESDPTPTEPNKLGSNVSSWIGNMIGKAANGSWDISIAVAGTLLAEAMTKFYGLG</sequence>
<reference evidence="2 3" key="1">
    <citation type="submission" date="2013-02" db="EMBL/GenBank/DDBJ databases">
        <title>The Genome Sequence of Acinetobacter guillouiae NIPH 991.</title>
        <authorList>
            <consortium name="The Broad Institute Genome Sequencing Platform"/>
            <consortium name="The Broad Institute Genome Sequencing Center for Infectious Disease"/>
            <person name="Cerqueira G."/>
            <person name="Feldgarden M."/>
            <person name="Courvalin P."/>
            <person name="Perichon B."/>
            <person name="Grillot-Courvalin C."/>
            <person name="Clermont D."/>
            <person name="Rocha E."/>
            <person name="Yoon E.-J."/>
            <person name="Nemec A."/>
            <person name="Walker B."/>
            <person name="Young S.K."/>
            <person name="Zeng Q."/>
            <person name="Gargeya S."/>
            <person name="Fitzgerald M."/>
            <person name="Haas B."/>
            <person name="Abouelleil A."/>
            <person name="Alvarado L."/>
            <person name="Arachchi H.M."/>
            <person name="Berlin A.M."/>
            <person name="Chapman S.B."/>
            <person name="Dewar J."/>
            <person name="Goldberg J."/>
            <person name="Griggs A."/>
            <person name="Gujja S."/>
            <person name="Hansen M."/>
            <person name="Howarth C."/>
            <person name="Imamovic A."/>
            <person name="Larimer J."/>
            <person name="McCowan C."/>
            <person name="Murphy C."/>
            <person name="Neiman D."/>
            <person name="Pearson M."/>
            <person name="Priest M."/>
            <person name="Roberts A."/>
            <person name="Saif S."/>
            <person name="Shea T."/>
            <person name="Sisk P."/>
            <person name="Sykes S."/>
            <person name="Wortman J."/>
            <person name="Nusbaum C."/>
            <person name="Birren B."/>
        </authorList>
    </citation>
    <scope>NUCLEOTIDE SEQUENCE [LARGE SCALE GENOMIC DNA]</scope>
    <source>
        <strain evidence="2 3">NIPH 991</strain>
    </source>
</reference>
<protein>
    <recommendedName>
        <fullName evidence="1">AbiTii domain-containing protein</fullName>
    </recommendedName>
</protein>
<dbReference type="PATRIC" id="fig|1217656.3.peg.3351"/>
<feature type="domain" description="AbiTii" evidence="1">
    <location>
        <begin position="5"/>
        <end position="206"/>
    </location>
</feature>
<organism evidence="2 3">
    <name type="scientific">Acinetobacter guillouiae NIPH 991</name>
    <dbReference type="NCBI Taxonomy" id="1217656"/>
    <lineage>
        <taxon>Bacteria</taxon>
        <taxon>Pseudomonadati</taxon>
        <taxon>Pseudomonadota</taxon>
        <taxon>Gammaproteobacteria</taxon>
        <taxon>Moraxellales</taxon>
        <taxon>Moraxellaceae</taxon>
        <taxon>Acinetobacter</taxon>
    </lineage>
</organism>
<evidence type="ECO:0000313" key="3">
    <source>
        <dbReference type="Proteomes" id="UP000013148"/>
    </source>
</evidence>
<dbReference type="Proteomes" id="UP000013148">
    <property type="component" value="Unassembled WGS sequence"/>
</dbReference>